<comment type="function">
    <text evidence="7">Aquaglyceroporin that may modulate the water content and osmolytes during anhydrobiosis.</text>
</comment>
<feature type="transmembrane region" description="Helical" evidence="9">
    <location>
        <begin position="197"/>
        <end position="219"/>
    </location>
</feature>
<evidence type="ECO:0000256" key="8">
    <source>
        <dbReference type="RuleBase" id="RU000477"/>
    </source>
</evidence>
<evidence type="ECO:0000313" key="11">
    <source>
        <dbReference type="WBParaSite" id="ACAC_0000150501-mRNA-1"/>
    </source>
</evidence>
<dbReference type="Proteomes" id="UP000035642">
    <property type="component" value="Unassembled WGS sequence"/>
</dbReference>
<evidence type="ECO:0000256" key="2">
    <source>
        <dbReference type="ARBA" id="ARBA00006175"/>
    </source>
</evidence>
<evidence type="ECO:0000256" key="6">
    <source>
        <dbReference type="ARBA" id="ARBA00023136"/>
    </source>
</evidence>
<dbReference type="GO" id="GO:0016323">
    <property type="term" value="C:basolateral plasma membrane"/>
    <property type="evidence" value="ECO:0007669"/>
    <property type="project" value="TreeGrafter"/>
</dbReference>
<dbReference type="PROSITE" id="PS00221">
    <property type="entry name" value="MIP"/>
    <property type="match status" value="1"/>
</dbReference>
<keyword evidence="5 9" id="KW-1133">Transmembrane helix</keyword>
<dbReference type="CDD" id="cd00333">
    <property type="entry name" value="MIP"/>
    <property type="match status" value="1"/>
</dbReference>
<sequence length="243" mass="26468">MQFILSGEKLNTWIQINLGWGLAIAFCVYSCSKTSGGHFNPAVSLAMLTLGKLSAKDCVIYCVVQTVGAFIGAMGSFGIYYDQLVNFAGDERTIEGPHATAGSFCSFPAPHLSNLTCFFDQIAGTGLLVFFVCVVIDKRNGIPNAAHPLLFGLVVMMIGTCMGMNLGYPINPARDLGPRIFTVFIYGSEVFTYHNCYFWIPIFAPVVGAVLAAWTYHLFIGAHIPDDNKVHILNDPKVPLNKI</sequence>
<protein>
    <submittedName>
        <fullName evidence="11">Aquaporin</fullName>
    </submittedName>
</protein>
<organism evidence="10 11">
    <name type="scientific">Angiostrongylus cantonensis</name>
    <name type="common">Rat lungworm</name>
    <dbReference type="NCBI Taxonomy" id="6313"/>
    <lineage>
        <taxon>Eukaryota</taxon>
        <taxon>Metazoa</taxon>
        <taxon>Ecdysozoa</taxon>
        <taxon>Nematoda</taxon>
        <taxon>Chromadorea</taxon>
        <taxon>Rhabditida</taxon>
        <taxon>Rhabditina</taxon>
        <taxon>Rhabditomorpha</taxon>
        <taxon>Strongyloidea</taxon>
        <taxon>Metastrongylidae</taxon>
        <taxon>Angiostrongylus</taxon>
    </lineage>
</organism>
<dbReference type="InterPro" id="IPR023271">
    <property type="entry name" value="Aquaporin-like"/>
</dbReference>
<dbReference type="PANTHER" id="PTHR43829:SF5">
    <property type="entry name" value="AQUAPORIN-9"/>
    <property type="match status" value="1"/>
</dbReference>
<dbReference type="AlphaFoldDB" id="A0A0K0CVV3"/>
<feature type="transmembrane region" description="Helical" evidence="9">
    <location>
        <begin position="148"/>
        <end position="168"/>
    </location>
</feature>
<accession>A0A0K0CVV3</accession>
<comment type="similarity">
    <text evidence="2 8">Belongs to the MIP/aquaporin (TC 1.A.8) family.</text>
</comment>
<comment type="subcellular location">
    <subcellularLocation>
        <location evidence="1">Membrane</location>
        <topology evidence="1">Multi-pass membrane protein</topology>
    </subcellularLocation>
</comment>
<evidence type="ECO:0000256" key="9">
    <source>
        <dbReference type="SAM" id="Phobius"/>
    </source>
</evidence>
<evidence type="ECO:0000256" key="4">
    <source>
        <dbReference type="ARBA" id="ARBA00022692"/>
    </source>
</evidence>
<dbReference type="PRINTS" id="PR00783">
    <property type="entry name" value="MINTRINSICP"/>
</dbReference>
<reference evidence="10" key="1">
    <citation type="submission" date="2012-09" db="EMBL/GenBank/DDBJ databases">
        <authorList>
            <person name="Martin A.A."/>
        </authorList>
    </citation>
    <scope>NUCLEOTIDE SEQUENCE</scope>
</reference>
<evidence type="ECO:0000256" key="7">
    <source>
        <dbReference type="ARBA" id="ARBA00045280"/>
    </source>
</evidence>
<dbReference type="PANTHER" id="PTHR43829">
    <property type="entry name" value="AQUAPORIN OR AQUAGLYCEROPORIN RELATED"/>
    <property type="match status" value="1"/>
</dbReference>
<evidence type="ECO:0000256" key="3">
    <source>
        <dbReference type="ARBA" id="ARBA00022448"/>
    </source>
</evidence>
<dbReference type="SUPFAM" id="SSF81338">
    <property type="entry name" value="Aquaporin-like"/>
    <property type="match status" value="1"/>
</dbReference>
<name>A0A0K0CVV3_ANGCA</name>
<evidence type="ECO:0000313" key="10">
    <source>
        <dbReference type="Proteomes" id="UP000035642"/>
    </source>
</evidence>
<reference evidence="11" key="2">
    <citation type="submission" date="2017-02" db="UniProtKB">
        <authorList>
            <consortium name="WormBaseParasite"/>
        </authorList>
    </citation>
    <scope>IDENTIFICATION</scope>
</reference>
<dbReference type="Pfam" id="PF00230">
    <property type="entry name" value="MIP"/>
    <property type="match status" value="1"/>
</dbReference>
<dbReference type="InterPro" id="IPR000425">
    <property type="entry name" value="MIP"/>
</dbReference>
<keyword evidence="10" id="KW-1185">Reference proteome</keyword>
<dbReference type="WBParaSite" id="ACAC_0000150501-mRNA-1">
    <property type="protein sequence ID" value="ACAC_0000150501-mRNA-1"/>
    <property type="gene ID" value="ACAC_0000150501"/>
</dbReference>
<proteinExistence type="inferred from homology"/>
<keyword evidence="6 9" id="KW-0472">Membrane</keyword>
<feature type="transmembrane region" description="Helical" evidence="9">
    <location>
        <begin position="118"/>
        <end position="136"/>
    </location>
</feature>
<dbReference type="NCBIfam" id="TIGR00861">
    <property type="entry name" value="MIP"/>
    <property type="match status" value="1"/>
</dbReference>
<feature type="transmembrane region" description="Helical" evidence="9">
    <location>
        <begin position="58"/>
        <end position="81"/>
    </location>
</feature>
<keyword evidence="4 8" id="KW-0812">Transmembrane</keyword>
<dbReference type="GO" id="GO:0015250">
    <property type="term" value="F:water channel activity"/>
    <property type="evidence" value="ECO:0007669"/>
    <property type="project" value="TreeGrafter"/>
</dbReference>
<dbReference type="GO" id="GO:0015254">
    <property type="term" value="F:glycerol channel activity"/>
    <property type="evidence" value="ECO:0007669"/>
    <property type="project" value="TreeGrafter"/>
</dbReference>
<dbReference type="STRING" id="6313.A0A0K0CVV3"/>
<evidence type="ECO:0000256" key="5">
    <source>
        <dbReference type="ARBA" id="ARBA00022989"/>
    </source>
</evidence>
<evidence type="ECO:0000256" key="1">
    <source>
        <dbReference type="ARBA" id="ARBA00004141"/>
    </source>
</evidence>
<keyword evidence="3 8" id="KW-0813">Transport</keyword>
<feature type="transmembrane region" description="Helical" evidence="9">
    <location>
        <begin position="12"/>
        <end position="31"/>
    </location>
</feature>
<dbReference type="Gene3D" id="1.20.1080.10">
    <property type="entry name" value="Glycerol uptake facilitator protein"/>
    <property type="match status" value="1"/>
</dbReference>
<dbReference type="InterPro" id="IPR022357">
    <property type="entry name" value="MIP_CS"/>
</dbReference>
<dbReference type="InterPro" id="IPR050363">
    <property type="entry name" value="MIP/Aquaporin"/>
</dbReference>